<dbReference type="PIRSF" id="PIRSF000498">
    <property type="entry name" value="Riboflavin_syn_A"/>
    <property type="match status" value="1"/>
</dbReference>
<dbReference type="NCBIfam" id="NF006767">
    <property type="entry name" value="PRK09289.1"/>
    <property type="match status" value="1"/>
</dbReference>
<evidence type="ECO:0000256" key="7">
    <source>
        <dbReference type="ARBA" id="ARBA00022679"/>
    </source>
</evidence>
<dbReference type="Pfam" id="PF00677">
    <property type="entry name" value="Lum_binding"/>
    <property type="match status" value="2"/>
</dbReference>
<evidence type="ECO:0000256" key="3">
    <source>
        <dbReference type="ARBA" id="ARBA00004887"/>
    </source>
</evidence>
<proteinExistence type="predicted"/>
<comment type="caution">
    <text evidence="12">The sequence shown here is derived from an EMBL/GenBank/DDBJ whole genome shotgun (WGS) entry which is preliminary data.</text>
</comment>
<keyword evidence="8" id="KW-0677">Repeat</keyword>
<reference evidence="12" key="1">
    <citation type="submission" date="2020-07" db="EMBL/GenBank/DDBJ databases">
        <title>Huge and variable diversity of episymbiotic CPR bacteria and DPANN archaea in groundwater ecosystems.</title>
        <authorList>
            <person name="He C.Y."/>
            <person name="Keren R."/>
            <person name="Whittaker M."/>
            <person name="Farag I.F."/>
            <person name="Doudna J."/>
            <person name="Cate J.H.D."/>
            <person name="Banfield J.F."/>
        </authorList>
    </citation>
    <scope>NUCLEOTIDE SEQUENCE</scope>
    <source>
        <strain evidence="12">NC_groundwater_1813_Pr3_B-0.1um_71_17</strain>
    </source>
</reference>
<evidence type="ECO:0000313" key="13">
    <source>
        <dbReference type="Proteomes" id="UP000696931"/>
    </source>
</evidence>
<dbReference type="PANTHER" id="PTHR21098">
    <property type="entry name" value="RIBOFLAVIN SYNTHASE ALPHA CHAIN"/>
    <property type="match status" value="1"/>
</dbReference>
<dbReference type="InterPro" id="IPR017938">
    <property type="entry name" value="Riboflavin_synthase-like_b-brl"/>
</dbReference>
<name>A0A933SCB1_UNCEI</name>
<dbReference type="SUPFAM" id="SSF63380">
    <property type="entry name" value="Riboflavin synthase domain-like"/>
    <property type="match status" value="2"/>
</dbReference>
<dbReference type="GO" id="GO:0004746">
    <property type="term" value="F:riboflavin synthase activity"/>
    <property type="evidence" value="ECO:0007669"/>
    <property type="project" value="UniProtKB-UniRule"/>
</dbReference>
<evidence type="ECO:0000256" key="8">
    <source>
        <dbReference type="ARBA" id="ARBA00022737"/>
    </source>
</evidence>
<evidence type="ECO:0000256" key="6">
    <source>
        <dbReference type="ARBA" id="ARBA00022619"/>
    </source>
</evidence>
<accession>A0A933SCB1</accession>
<evidence type="ECO:0000313" key="12">
    <source>
        <dbReference type="EMBL" id="MBI5168801.1"/>
    </source>
</evidence>
<feature type="domain" description="Lumazine-binding" evidence="11">
    <location>
        <begin position="100"/>
        <end position="196"/>
    </location>
</feature>
<dbReference type="InterPro" id="IPR026017">
    <property type="entry name" value="Lumazine-bd_dom"/>
</dbReference>
<dbReference type="PANTHER" id="PTHR21098:SF12">
    <property type="entry name" value="RIBOFLAVIN SYNTHASE"/>
    <property type="match status" value="1"/>
</dbReference>
<evidence type="ECO:0000256" key="9">
    <source>
        <dbReference type="NCBIfam" id="TIGR00187"/>
    </source>
</evidence>
<feature type="repeat" description="Lumazine-binding" evidence="10">
    <location>
        <begin position="1"/>
        <end position="99"/>
    </location>
</feature>
<comment type="catalytic activity">
    <reaction evidence="1">
        <text>2 6,7-dimethyl-8-(1-D-ribityl)lumazine + H(+) = 5-amino-6-(D-ribitylamino)uracil + riboflavin</text>
        <dbReference type="Rhea" id="RHEA:20772"/>
        <dbReference type="ChEBI" id="CHEBI:15378"/>
        <dbReference type="ChEBI" id="CHEBI:15934"/>
        <dbReference type="ChEBI" id="CHEBI:57986"/>
        <dbReference type="ChEBI" id="CHEBI:58201"/>
        <dbReference type="EC" id="2.5.1.9"/>
    </reaction>
</comment>
<evidence type="ECO:0000256" key="10">
    <source>
        <dbReference type="PROSITE-ProRule" id="PRU00524"/>
    </source>
</evidence>
<protein>
    <recommendedName>
        <fullName evidence="5 9">Riboflavin synthase</fullName>
        <ecNumber evidence="4 9">2.5.1.9</ecNumber>
    </recommendedName>
</protein>
<dbReference type="EC" id="2.5.1.9" evidence="4 9"/>
<dbReference type="Gene3D" id="2.40.30.20">
    <property type="match status" value="2"/>
</dbReference>
<evidence type="ECO:0000256" key="5">
    <source>
        <dbReference type="ARBA" id="ARBA00013950"/>
    </source>
</evidence>
<sequence>MFTGIIETLGRVQRIEERPEGRRFWMTAPDAPDFVKSLGIGDSVAHCGCCLTVVEVAGGSYAVEAVPETLRLTTLGEWREGDPVNLERSLALGERLGGHLVQGHVDAAGEVTAVLDEGEGRRVAFRVPEGLRRFVAHKGSLAVDGASLTVAALTTDGCEIAYIPHTLAVTTAGRYTPGRRVNLEVDLLARYMARLLEETGMPGKHS</sequence>
<keyword evidence="6" id="KW-0686">Riboflavin biosynthesis</keyword>
<gene>
    <name evidence="12" type="ORF">HZA61_04870</name>
</gene>
<dbReference type="InterPro" id="IPR023366">
    <property type="entry name" value="ATP_synth_asu-like_sf"/>
</dbReference>
<dbReference type="NCBIfam" id="TIGR00187">
    <property type="entry name" value="ribE"/>
    <property type="match status" value="1"/>
</dbReference>
<dbReference type="PROSITE" id="PS51177">
    <property type="entry name" value="LUMAZINE_BIND"/>
    <property type="match status" value="2"/>
</dbReference>
<comment type="function">
    <text evidence="2">Catalyzes the dismutation of two molecules of 6,7-dimethyl-8-ribityllumazine, resulting in the formation of riboflavin and 5-amino-6-(D-ribitylamino)uracil.</text>
</comment>
<dbReference type="CDD" id="cd00402">
    <property type="entry name" value="Riboflavin_synthase_like"/>
    <property type="match status" value="1"/>
</dbReference>
<organism evidence="12 13">
    <name type="scientific">Eiseniibacteriota bacterium</name>
    <dbReference type="NCBI Taxonomy" id="2212470"/>
    <lineage>
        <taxon>Bacteria</taxon>
        <taxon>Candidatus Eiseniibacteriota</taxon>
    </lineage>
</organism>
<comment type="pathway">
    <text evidence="3">Cofactor biosynthesis; riboflavin biosynthesis; riboflavin from 2-hydroxy-3-oxobutyl phosphate and 5-amino-6-(D-ribitylamino)uracil: step 2/2.</text>
</comment>
<dbReference type="FunFam" id="2.40.30.20:FF:000003">
    <property type="entry name" value="Riboflavin synthase, alpha subunit"/>
    <property type="match status" value="1"/>
</dbReference>
<dbReference type="EMBL" id="JACRIW010000036">
    <property type="protein sequence ID" value="MBI5168801.1"/>
    <property type="molecule type" value="Genomic_DNA"/>
</dbReference>
<dbReference type="Proteomes" id="UP000696931">
    <property type="component" value="Unassembled WGS sequence"/>
</dbReference>
<dbReference type="AlphaFoldDB" id="A0A933SCB1"/>
<keyword evidence="7 12" id="KW-0808">Transferase</keyword>
<feature type="domain" description="Lumazine-binding" evidence="11">
    <location>
        <begin position="1"/>
        <end position="99"/>
    </location>
</feature>
<evidence type="ECO:0000256" key="4">
    <source>
        <dbReference type="ARBA" id="ARBA00012827"/>
    </source>
</evidence>
<evidence type="ECO:0000259" key="11">
    <source>
        <dbReference type="PROSITE" id="PS51177"/>
    </source>
</evidence>
<dbReference type="GO" id="GO:0009231">
    <property type="term" value="P:riboflavin biosynthetic process"/>
    <property type="evidence" value="ECO:0007669"/>
    <property type="project" value="UniProtKB-KW"/>
</dbReference>
<feature type="repeat" description="Lumazine-binding" evidence="10">
    <location>
        <begin position="100"/>
        <end position="196"/>
    </location>
</feature>
<evidence type="ECO:0000256" key="2">
    <source>
        <dbReference type="ARBA" id="ARBA00002803"/>
    </source>
</evidence>
<dbReference type="InterPro" id="IPR001783">
    <property type="entry name" value="Lumazine-bd"/>
</dbReference>
<evidence type="ECO:0000256" key="1">
    <source>
        <dbReference type="ARBA" id="ARBA00000968"/>
    </source>
</evidence>